<evidence type="ECO:0000313" key="1">
    <source>
        <dbReference type="EMBL" id="RQH52037.1"/>
    </source>
</evidence>
<evidence type="ECO:0000313" key="2">
    <source>
        <dbReference type="Proteomes" id="UP000269154"/>
    </source>
</evidence>
<accession>A0A3N6NKE8</accession>
<organism evidence="1 2">
    <name type="scientific">Okeania hirsuta</name>
    <dbReference type="NCBI Taxonomy" id="1458930"/>
    <lineage>
        <taxon>Bacteria</taxon>
        <taxon>Bacillati</taxon>
        <taxon>Cyanobacteriota</taxon>
        <taxon>Cyanophyceae</taxon>
        <taxon>Oscillatoriophycideae</taxon>
        <taxon>Oscillatoriales</taxon>
        <taxon>Microcoleaceae</taxon>
        <taxon>Okeania</taxon>
    </lineage>
</organism>
<comment type="caution">
    <text evidence="1">The sequence shown here is derived from an EMBL/GenBank/DDBJ whole genome shotgun (WGS) entry which is preliminary data.</text>
</comment>
<dbReference type="EMBL" id="RCBY01000017">
    <property type="protein sequence ID" value="RQH52037.1"/>
    <property type="molecule type" value="Genomic_DNA"/>
</dbReference>
<name>A0A3N6NKE8_9CYAN</name>
<proteinExistence type="predicted"/>
<dbReference type="RefSeq" id="WP_124145739.1">
    <property type="nucleotide sequence ID" value="NZ_CAWOKI010000110.1"/>
</dbReference>
<sequence length="118" mass="12783">MRNVGNIPFECILFFAEGQALTEDKLLTITLQNIVGGTPLGVLGPILVTDETNDPQVYYTAQRVSEAPEQTYSSVNQGPEIVQVVEACSGVEPDVSNPGCPNKQEQIFPLSIYSTLKP</sequence>
<gene>
    <name evidence="1" type="ORF">D5R40_05165</name>
</gene>
<dbReference type="Proteomes" id="UP000269154">
    <property type="component" value="Unassembled WGS sequence"/>
</dbReference>
<protein>
    <submittedName>
        <fullName evidence="1">Uncharacterized protein</fullName>
    </submittedName>
</protein>
<dbReference type="AlphaFoldDB" id="A0A3N6NKE8"/>
<keyword evidence="2" id="KW-1185">Reference proteome</keyword>
<reference evidence="1 2" key="1">
    <citation type="journal article" date="2018" name="ACS Chem. Biol.">
        <title>Ketoreductase domain dysfunction expands chemodiversity: malyngamide biosynthesis in the cyanobacterium Okeania hirsuta.</title>
        <authorList>
            <person name="Moss N.A."/>
            <person name="Leao T."/>
            <person name="Rankin M."/>
            <person name="McCullough T.M."/>
            <person name="Qu P."/>
            <person name="Korobeynikov A."/>
            <person name="Smith J.L."/>
            <person name="Gerwick L."/>
            <person name="Gerwick W.H."/>
        </authorList>
    </citation>
    <scope>NUCLEOTIDE SEQUENCE [LARGE SCALE GENOMIC DNA]</scope>
    <source>
        <strain evidence="1 2">PAB10Feb10-1</strain>
    </source>
</reference>